<reference evidence="12" key="1">
    <citation type="journal article" date="2011" name="PLoS Biol.">
        <title>Gene gain and loss during evolution of obligate parasitism in the white rust pathogen of Arabidopsis thaliana.</title>
        <authorList>
            <person name="Kemen E."/>
            <person name="Gardiner A."/>
            <person name="Schultz-Larsen T."/>
            <person name="Kemen A.C."/>
            <person name="Balmuth A.L."/>
            <person name="Robert-Seilaniantz A."/>
            <person name="Bailey K."/>
            <person name="Holub E."/>
            <person name="Studholme D.J."/>
            <person name="Maclean D."/>
            <person name="Jones J.D."/>
        </authorList>
    </citation>
    <scope>NUCLEOTIDE SEQUENCE</scope>
</reference>
<dbReference type="InterPro" id="IPR001876">
    <property type="entry name" value="Znf_RanBP2"/>
</dbReference>
<dbReference type="InterPro" id="IPR002110">
    <property type="entry name" value="Ankyrin_rpt"/>
</dbReference>
<evidence type="ECO:0000256" key="8">
    <source>
        <dbReference type="PROSITE-ProRule" id="PRU00322"/>
    </source>
</evidence>
<feature type="compositionally biased region" description="Basic and acidic residues" evidence="9">
    <location>
        <begin position="121"/>
        <end position="131"/>
    </location>
</feature>
<organism evidence="12">
    <name type="scientific">Albugo laibachii Nc14</name>
    <dbReference type="NCBI Taxonomy" id="890382"/>
    <lineage>
        <taxon>Eukaryota</taxon>
        <taxon>Sar</taxon>
        <taxon>Stramenopiles</taxon>
        <taxon>Oomycota</taxon>
        <taxon>Peronosporomycetes</taxon>
        <taxon>Albuginales</taxon>
        <taxon>Albuginaceae</taxon>
        <taxon>Albugo</taxon>
    </lineage>
</organism>
<dbReference type="InterPro" id="IPR045322">
    <property type="entry name" value="HECTD1/TRIP12-like"/>
</dbReference>
<dbReference type="Gene3D" id="4.10.1060.10">
    <property type="entry name" value="Zinc finger, RanBP2-type"/>
    <property type="match status" value="1"/>
</dbReference>
<feature type="compositionally biased region" description="Acidic residues" evidence="9">
    <location>
        <begin position="109"/>
        <end position="120"/>
    </location>
</feature>
<dbReference type="PROSITE" id="PS50088">
    <property type="entry name" value="ANK_REPEAT"/>
    <property type="match status" value="2"/>
</dbReference>
<keyword evidence="1" id="KW-0808">Transferase</keyword>
<dbReference type="SUPFAM" id="SSF48403">
    <property type="entry name" value="Ankyrin repeat"/>
    <property type="match status" value="1"/>
</dbReference>
<dbReference type="PROSITE" id="PS50237">
    <property type="entry name" value="HECT"/>
    <property type="match status" value="1"/>
</dbReference>
<evidence type="ECO:0000259" key="10">
    <source>
        <dbReference type="PROSITE" id="PS50199"/>
    </source>
</evidence>
<dbReference type="InterPro" id="IPR035983">
    <property type="entry name" value="Hect_E3_ubiquitin_ligase"/>
</dbReference>
<dbReference type="GO" id="GO:0061630">
    <property type="term" value="F:ubiquitin protein ligase activity"/>
    <property type="evidence" value="ECO:0007669"/>
    <property type="project" value="InterPro"/>
</dbReference>
<dbReference type="Gene3D" id="3.90.1750.10">
    <property type="entry name" value="Hect, E3 ligase catalytic domains"/>
    <property type="match status" value="1"/>
</dbReference>
<keyword evidence="12" id="KW-0436">Ligase</keyword>
<reference evidence="12" key="2">
    <citation type="submission" date="2011-02" db="EMBL/GenBank/DDBJ databases">
        <authorList>
            <person name="MacLean D."/>
        </authorList>
    </citation>
    <scope>NUCLEOTIDE SEQUENCE</scope>
</reference>
<dbReference type="PROSITE" id="PS50297">
    <property type="entry name" value="ANK_REP_REGION"/>
    <property type="match status" value="2"/>
</dbReference>
<name>F0WPI9_9STRA</name>
<dbReference type="GO" id="GO:0000209">
    <property type="term" value="P:protein polyubiquitination"/>
    <property type="evidence" value="ECO:0007669"/>
    <property type="project" value="TreeGrafter"/>
</dbReference>
<evidence type="ECO:0000256" key="9">
    <source>
        <dbReference type="SAM" id="MobiDB-lite"/>
    </source>
</evidence>
<dbReference type="GO" id="GO:0008270">
    <property type="term" value="F:zinc ion binding"/>
    <property type="evidence" value="ECO:0007669"/>
    <property type="project" value="UniProtKB-KW"/>
</dbReference>
<accession>F0WPI9</accession>
<dbReference type="Pfam" id="PF12796">
    <property type="entry name" value="Ank_2"/>
    <property type="match status" value="1"/>
</dbReference>
<dbReference type="Pfam" id="PF00632">
    <property type="entry name" value="HECT"/>
    <property type="match status" value="1"/>
</dbReference>
<dbReference type="Gene3D" id="3.30.2410.10">
    <property type="entry name" value="Hect, E3 ligase catalytic domain"/>
    <property type="match status" value="1"/>
</dbReference>
<dbReference type="GO" id="GO:0043161">
    <property type="term" value="P:proteasome-mediated ubiquitin-dependent protein catabolic process"/>
    <property type="evidence" value="ECO:0007669"/>
    <property type="project" value="TreeGrafter"/>
</dbReference>
<evidence type="ECO:0000256" key="3">
    <source>
        <dbReference type="ARBA" id="ARBA00022771"/>
    </source>
</evidence>
<dbReference type="GO" id="GO:0016874">
    <property type="term" value="F:ligase activity"/>
    <property type="evidence" value="ECO:0007669"/>
    <property type="project" value="UniProtKB-KW"/>
</dbReference>
<dbReference type="PROSITE" id="PS50199">
    <property type="entry name" value="ZF_RANBP2_2"/>
    <property type="match status" value="1"/>
</dbReference>
<dbReference type="SMART" id="SM00119">
    <property type="entry name" value="HECTc"/>
    <property type="match status" value="1"/>
</dbReference>
<keyword evidence="5" id="KW-0862">Zinc</keyword>
<dbReference type="PANTHER" id="PTHR45670">
    <property type="entry name" value="E3 UBIQUITIN-PROTEIN LIGASE TRIP12"/>
    <property type="match status" value="1"/>
</dbReference>
<keyword evidence="6" id="KW-0040">ANK repeat</keyword>
<evidence type="ECO:0000313" key="12">
    <source>
        <dbReference type="EMBL" id="CCA23237.1"/>
    </source>
</evidence>
<dbReference type="SUPFAM" id="SSF56204">
    <property type="entry name" value="Hect, E3 ligase catalytic domain"/>
    <property type="match status" value="1"/>
</dbReference>
<dbReference type="Pfam" id="PF00641">
    <property type="entry name" value="Zn_ribbon_RanBP"/>
    <property type="match status" value="1"/>
</dbReference>
<keyword evidence="4 7" id="KW-0833">Ubl conjugation pathway</keyword>
<evidence type="ECO:0000256" key="5">
    <source>
        <dbReference type="ARBA" id="ARBA00022833"/>
    </source>
</evidence>
<gene>
    <name evidence="12" type="primary">AlNc14C186G8334</name>
    <name evidence="12" type="ORF">ALNC14_093800</name>
</gene>
<keyword evidence="2" id="KW-0479">Metal-binding</keyword>
<dbReference type="SMART" id="SM00547">
    <property type="entry name" value="ZnF_RBZ"/>
    <property type="match status" value="1"/>
</dbReference>
<evidence type="ECO:0000259" key="11">
    <source>
        <dbReference type="PROSITE" id="PS50237"/>
    </source>
</evidence>
<evidence type="ECO:0000256" key="4">
    <source>
        <dbReference type="ARBA" id="ARBA00022786"/>
    </source>
</evidence>
<dbReference type="PANTHER" id="PTHR45670:SF1">
    <property type="entry name" value="E3 UBIQUITIN-PROTEIN LIGASE HECTD1"/>
    <property type="match status" value="1"/>
</dbReference>
<dbReference type="InterPro" id="IPR036443">
    <property type="entry name" value="Znf_RanBP2_sf"/>
</dbReference>
<dbReference type="InterPro" id="IPR016024">
    <property type="entry name" value="ARM-type_fold"/>
</dbReference>
<dbReference type="SMART" id="SM00248">
    <property type="entry name" value="ANK"/>
    <property type="match status" value="2"/>
</dbReference>
<dbReference type="InterPro" id="IPR036770">
    <property type="entry name" value="Ankyrin_rpt-contain_sf"/>
</dbReference>
<feature type="domain" description="HECT" evidence="11">
    <location>
        <begin position="1827"/>
        <end position="2174"/>
    </location>
</feature>
<feature type="active site" description="Glycyl thioester intermediate" evidence="7">
    <location>
        <position position="2146"/>
    </location>
</feature>
<proteinExistence type="predicted"/>
<keyword evidence="3 8" id="KW-0863">Zinc-finger</keyword>
<dbReference type="EMBL" id="FR824231">
    <property type="protein sequence ID" value="CCA23237.1"/>
    <property type="molecule type" value="Genomic_DNA"/>
</dbReference>
<feature type="repeat" description="ANK" evidence="6">
    <location>
        <begin position="656"/>
        <end position="688"/>
    </location>
</feature>
<dbReference type="Gene3D" id="3.30.2160.10">
    <property type="entry name" value="Hect, E3 ligase catalytic domain"/>
    <property type="match status" value="1"/>
</dbReference>
<dbReference type="SUPFAM" id="SSF90209">
    <property type="entry name" value="Ran binding protein zinc finger-like"/>
    <property type="match status" value="1"/>
</dbReference>
<dbReference type="HOGENOM" id="CLU_228449_0_0_1"/>
<dbReference type="Gene3D" id="1.25.40.20">
    <property type="entry name" value="Ankyrin repeat-containing domain"/>
    <property type="match status" value="1"/>
</dbReference>
<feature type="region of interest" description="Disordered" evidence="9">
    <location>
        <begin position="108"/>
        <end position="163"/>
    </location>
</feature>
<evidence type="ECO:0000256" key="1">
    <source>
        <dbReference type="ARBA" id="ARBA00022679"/>
    </source>
</evidence>
<feature type="repeat" description="ANK" evidence="6">
    <location>
        <begin position="624"/>
        <end position="656"/>
    </location>
</feature>
<dbReference type="InterPro" id="IPR000569">
    <property type="entry name" value="HECT_dom"/>
</dbReference>
<dbReference type="SUPFAM" id="SSF48371">
    <property type="entry name" value="ARM repeat"/>
    <property type="match status" value="1"/>
</dbReference>
<evidence type="ECO:0000256" key="6">
    <source>
        <dbReference type="PROSITE-ProRule" id="PRU00023"/>
    </source>
</evidence>
<protein>
    <submittedName>
        <fullName evidence="12">HECT E3 ubiquitin ligase putative</fullName>
    </submittedName>
</protein>
<feature type="domain" description="RanBP2-type" evidence="10">
    <location>
        <begin position="23"/>
        <end position="52"/>
    </location>
</feature>
<dbReference type="PROSITE" id="PS01358">
    <property type="entry name" value="ZF_RANBP2_1"/>
    <property type="match status" value="1"/>
</dbReference>
<evidence type="ECO:0000256" key="7">
    <source>
        <dbReference type="PROSITE-ProRule" id="PRU00104"/>
    </source>
</evidence>
<sequence>MSNSENPLSQLRAELGTQSEMQTEDFWSCGTCTFQNESYLQYCEMCSTPRPRAPAATCVENDSTISARRAQKRKRKFLSETWECRSCWLIQPNNADVCSCGNAKVSTKEDDEELEEDENGEDRKEGDDHEYLWLNESEDSSIDEKNFATDCESTPKRKPISSENSYGISSELLQKTMEQGDNEKVASYLRALTHTLAIIEASHDSSWRDNLLLGSGNFINPGFGSLLFRKSRDSALIATLLDIYETYRIKQLDDCHSEPKSTTTSNKVVTTALQLQAIQSVNYLLKIELAAVDRDVLIRVSKNYMKYLLTMKLQSSDDLYRQEMSLVEEMIAGLGWMSHVDERVVEWIISTPLKPNYDSVLYAFLDILANMLETTKFHANVLETTLSIIQKCVFKLHWKEESAKITTQTGSPTKTKQINHMTQHLAIKVISILETCLAPANSTLHIRAVKCFLCLLYRIPKYLPAVFTTLVTKQMLKSYVNRAVDVESSENHETKHALLSLLYHLFDNCAEFMVIFVKKKLYKKYLKGMKMLFGSPVPTKERSSPTRAVTMTSNVNDSTRDTDTLKLAMLKILRLLLQTICDDGEKAHGVYHAWHPLLMECIRSDLLIGVRALLGEGFESNSTDPESPLCVAVQHASMDLVRFLVGQGADVRACSLSGTPLHIAVRLGRCDVVAFLLECGADMHTKDRHGVSVVDELKRTQLKKSSPVRLYLESIMAKDSSCDFDKIGAWSGKWMQQLLDKTDDSDSESSSGVDDEEAFDDDMDCVEEETKDGLLYMEELDDMDSESEDESSFHPFSTEQKPKQIQKFAIASGDRFLRALLEAFLDILQNDVMHLSHGVVSTLALIFENIPSALAQQLGDFKSAILLDAVHCLLQDALQAISPSFSSGTLETNSQEQTRICRKMLCALRILDTILSKSAIFLSYAELDRRDLFDQINSCKTVLNKHTQSPFPICDRLLARMRGFKQRTSARTHTLVHLVTQLQAPTSADAAIAALVELLDHSASITLYEFAHFNLLDAILSYLCGLEQKQVDKERLQVLFQALERYPMAFQRLIQCLQHIVNENRLPVLLAHERDRSSGRNKSLQSLTRSLSLSVTRFPSNTLGIATVKSCESFQVTPLTQFRAFERVLLQTFPVTNGKLMWLYMSLVGRRIWRLEQNGKWQLHMVLGYDPQRDVHLLVPLDLQNTGFQAIALCKRRKRRKRKAVMTQAIASDTSNVRWEGITETTLHDGLWKLSDAITVREDRWINVNVYHNCSSSKKRNRDSAVSKHQSDAEHVWLVPHPSRGLMSATALASTVCGKRSDTNACVEVAIPYQDSNGAISFQTQVLQVASCQIVWPVPHANVLNVTSQRRIGEVSWMSIDNEPREWKCFLAPRVSVKLRLMQQAPLSSHNYSTDTKNQKPWLEALMYSTQDIKKHEWHPNVRKALLDTFESNLTSCEQSSISKKQRRRKRRKGIAGPEKSSWDVTMVTDFLTKLLGSTLQLEWQQRVWIQFAAHAEAVGHRERLTADGFLALIRSLCMHKRIAHALLHYLRSRYGDRFKEPQASAPTCEEMTSDFQSFEADQCVLQCLQLLKGQHGPDDSAIAPWTLSSRLQIQHVVIWPEESRDHSTRYQIDRSQWSSCTTSDGVRRAMQLLKILHEKSQRSRVLRTSVLVAEAWTNTNLCEKVHRQLENVFGLATMTYPSWCVELLYHYRFLFSRDLREAWFRATAFGAIRCLNWYREHFLRVEDVSESQQPTHLIWDAALNEDFPPSEWLNEHAGIDVSLEKKTDAQTRSLCEILTALFSIKSRQEEDESLDIALVPLPRERVRITRDDIMEMANKTLRGHSKRRAIMEVAFVGEKGYGAGVTAEFYSIFSQALQSKDIGAMLWVRGDEQDDSEYIRHPNGLFPVPHRTVSAFVIECFSTIGRLTGKALMDERLLPLPVSQDFIRLAVYGESFSVDQVDSVFGHAGRTLKLLHDFVHGKKQTLNGMQGEKWLDMACLSFVDPLSQQELIPDGTNVQLTIDNLPNYVTLVLQLWLDAGIRPQIEAFQRGLSEISSIEKLGVLSVEEFRGVLCGNADIEWDAALLTSSFKLSHGYTKDSPTIHYFVQVLEEMSMDQRRELLLYATGCPNLPVGGIACLQPRLEVIQRIVDRQLVDQALPFARTCTNTFHLPAYTSKAVLAERLTYAIENSRGMIDRD</sequence>
<evidence type="ECO:0000256" key="2">
    <source>
        <dbReference type="ARBA" id="ARBA00022723"/>
    </source>
</evidence>